<sequence length="116" mass="13254">MYEAIVRDIATKEAKMLDKPLKINITAVFDVPKSYSKKRKKACLEGLEYPTKKPDKDNIEKVVLDGLNPLFKTNKATHKREVVVPGFYQDDKQVVAGFTNKIYGEEPRVIVEVEEL</sequence>
<comment type="caution">
    <text evidence="1">The sequence shown here is derived from an EMBL/GenBank/DDBJ whole genome shotgun (WGS) entry which is preliminary data.</text>
</comment>
<gene>
    <name evidence="1" type="ORF">FC39_GL000466</name>
</gene>
<dbReference type="GO" id="GO:0000287">
    <property type="term" value="F:magnesium ion binding"/>
    <property type="evidence" value="ECO:0007669"/>
    <property type="project" value="InterPro"/>
</dbReference>
<name>A0A0R1YCA1_9LACO</name>
<organism evidence="1 2">
    <name type="scientific">Lactobacillus hamsteri DSM 5661 = JCM 6256</name>
    <dbReference type="NCBI Taxonomy" id="1423754"/>
    <lineage>
        <taxon>Bacteria</taxon>
        <taxon>Bacillati</taxon>
        <taxon>Bacillota</taxon>
        <taxon>Bacilli</taxon>
        <taxon>Lactobacillales</taxon>
        <taxon>Lactobacillaceae</taxon>
        <taxon>Lactobacillus</taxon>
    </lineage>
</organism>
<dbReference type="EMBL" id="AZGI01000092">
    <property type="protein sequence ID" value="KRM37014.1"/>
    <property type="molecule type" value="Genomic_DNA"/>
</dbReference>
<keyword evidence="2" id="KW-1185">Reference proteome</keyword>
<evidence type="ECO:0000313" key="1">
    <source>
        <dbReference type="EMBL" id="KRM37014.1"/>
    </source>
</evidence>
<evidence type="ECO:0000313" key="2">
    <source>
        <dbReference type="Proteomes" id="UP000051223"/>
    </source>
</evidence>
<dbReference type="InterPro" id="IPR036614">
    <property type="entry name" value="RusA-like_sf"/>
</dbReference>
<dbReference type="PATRIC" id="fig|1423754.3.peg.482"/>
<dbReference type="Gene3D" id="3.30.1330.70">
    <property type="entry name" value="Holliday junction resolvase RusA"/>
    <property type="match status" value="1"/>
</dbReference>
<dbReference type="GO" id="GO:0006310">
    <property type="term" value="P:DNA recombination"/>
    <property type="evidence" value="ECO:0007669"/>
    <property type="project" value="InterPro"/>
</dbReference>
<proteinExistence type="predicted"/>
<dbReference type="AlphaFoldDB" id="A0A0R1YCA1"/>
<accession>A0A0R1YCA1</accession>
<reference evidence="1 2" key="1">
    <citation type="journal article" date="2015" name="Genome Announc.">
        <title>Expanding the biotechnology potential of lactobacilli through comparative genomics of 213 strains and associated genera.</title>
        <authorList>
            <person name="Sun Z."/>
            <person name="Harris H.M."/>
            <person name="McCann A."/>
            <person name="Guo C."/>
            <person name="Argimon S."/>
            <person name="Zhang W."/>
            <person name="Yang X."/>
            <person name="Jeffery I.B."/>
            <person name="Cooney J.C."/>
            <person name="Kagawa T.F."/>
            <person name="Liu W."/>
            <person name="Song Y."/>
            <person name="Salvetti E."/>
            <person name="Wrobel A."/>
            <person name="Rasinkangas P."/>
            <person name="Parkhill J."/>
            <person name="Rea M.C."/>
            <person name="O'Sullivan O."/>
            <person name="Ritari J."/>
            <person name="Douillard F.P."/>
            <person name="Paul Ross R."/>
            <person name="Yang R."/>
            <person name="Briner A.E."/>
            <person name="Felis G.E."/>
            <person name="de Vos W.M."/>
            <person name="Barrangou R."/>
            <person name="Klaenhammer T.R."/>
            <person name="Caufield P.W."/>
            <person name="Cui Y."/>
            <person name="Zhang H."/>
            <person name="O'Toole P.W."/>
        </authorList>
    </citation>
    <scope>NUCLEOTIDE SEQUENCE [LARGE SCALE GENOMIC DNA]</scope>
    <source>
        <strain evidence="1 2">DSM 5661</strain>
    </source>
</reference>
<dbReference type="GO" id="GO:0006281">
    <property type="term" value="P:DNA repair"/>
    <property type="evidence" value="ECO:0007669"/>
    <property type="project" value="InterPro"/>
</dbReference>
<dbReference type="Proteomes" id="UP000051223">
    <property type="component" value="Unassembled WGS sequence"/>
</dbReference>
<dbReference type="InterPro" id="IPR008822">
    <property type="entry name" value="Endonuclease_RusA-like"/>
</dbReference>
<dbReference type="eggNOG" id="COG4570">
    <property type="taxonomic scope" value="Bacteria"/>
</dbReference>
<dbReference type="SUPFAM" id="SSF103084">
    <property type="entry name" value="Holliday junction resolvase RusA"/>
    <property type="match status" value="1"/>
</dbReference>
<protein>
    <submittedName>
        <fullName evidence="1">Uncharacterized protein</fullName>
    </submittedName>
</protein>
<dbReference type="Pfam" id="PF05866">
    <property type="entry name" value="RusA"/>
    <property type="match status" value="1"/>
</dbReference>